<reference evidence="2 3" key="1">
    <citation type="submission" date="2012-08" db="EMBL/GenBank/DDBJ databases">
        <title>Oryza genome evolution.</title>
        <authorList>
            <person name="Wing R.A."/>
        </authorList>
    </citation>
    <scope>NUCLEOTIDE SEQUENCE</scope>
</reference>
<feature type="compositionally biased region" description="Pro residues" evidence="1">
    <location>
        <begin position="1"/>
        <end position="10"/>
    </location>
</feature>
<keyword evidence="3" id="KW-1185">Reference proteome</keyword>
<dbReference type="EnsemblPlants" id="LPERR09G05960.1">
    <property type="protein sequence ID" value="LPERR09G05960.1"/>
    <property type="gene ID" value="LPERR09G05960"/>
</dbReference>
<proteinExistence type="predicted"/>
<evidence type="ECO:0000313" key="2">
    <source>
        <dbReference type="EnsemblPlants" id="LPERR09G05960.1"/>
    </source>
</evidence>
<feature type="region of interest" description="Disordered" evidence="1">
    <location>
        <begin position="58"/>
        <end position="79"/>
    </location>
</feature>
<reference evidence="2" key="3">
    <citation type="submission" date="2015-04" db="UniProtKB">
        <authorList>
            <consortium name="EnsemblPlants"/>
        </authorList>
    </citation>
    <scope>IDENTIFICATION</scope>
</reference>
<dbReference type="Gramene" id="LPERR09G05960.1">
    <property type="protein sequence ID" value="LPERR09G05960.1"/>
    <property type="gene ID" value="LPERR09G05960"/>
</dbReference>
<sequence>MPPLHLPLPPDAAGMGGSGGGARRSLERRRRRRPDLAAVTPGRPDLVALIPTAASGRPTFEWQRRRSAATSGGDVGDDDHARGFPEFTICICVSVVLGKPMPT</sequence>
<reference evidence="3" key="2">
    <citation type="submission" date="2013-12" db="EMBL/GenBank/DDBJ databases">
        <authorList>
            <person name="Yu Y."/>
            <person name="Lee S."/>
            <person name="de Baynast K."/>
            <person name="Wissotski M."/>
            <person name="Liu L."/>
            <person name="Talag J."/>
            <person name="Goicoechea J."/>
            <person name="Angelova A."/>
            <person name="Jetty R."/>
            <person name="Kudrna D."/>
            <person name="Golser W."/>
            <person name="Rivera L."/>
            <person name="Zhang J."/>
            <person name="Wing R."/>
        </authorList>
    </citation>
    <scope>NUCLEOTIDE SEQUENCE</scope>
</reference>
<organism evidence="2 3">
    <name type="scientific">Leersia perrieri</name>
    <dbReference type="NCBI Taxonomy" id="77586"/>
    <lineage>
        <taxon>Eukaryota</taxon>
        <taxon>Viridiplantae</taxon>
        <taxon>Streptophyta</taxon>
        <taxon>Embryophyta</taxon>
        <taxon>Tracheophyta</taxon>
        <taxon>Spermatophyta</taxon>
        <taxon>Magnoliopsida</taxon>
        <taxon>Liliopsida</taxon>
        <taxon>Poales</taxon>
        <taxon>Poaceae</taxon>
        <taxon>BOP clade</taxon>
        <taxon>Oryzoideae</taxon>
        <taxon>Oryzeae</taxon>
        <taxon>Oryzinae</taxon>
        <taxon>Leersia</taxon>
    </lineage>
</organism>
<evidence type="ECO:0000313" key="3">
    <source>
        <dbReference type="Proteomes" id="UP000032180"/>
    </source>
</evidence>
<name>A0A0D9XDA1_9ORYZ</name>
<dbReference type="AlphaFoldDB" id="A0A0D9XDA1"/>
<dbReference type="Proteomes" id="UP000032180">
    <property type="component" value="Chromosome 9"/>
</dbReference>
<protein>
    <submittedName>
        <fullName evidence="2">Uncharacterized protein</fullName>
    </submittedName>
</protein>
<dbReference type="HOGENOM" id="CLU_2402864_0_0_1"/>
<evidence type="ECO:0000256" key="1">
    <source>
        <dbReference type="SAM" id="MobiDB-lite"/>
    </source>
</evidence>
<feature type="region of interest" description="Disordered" evidence="1">
    <location>
        <begin position="1"/>
        <end position="37"/>
    </location>
</feature>
<accession>A0A0D9XDA1</accession>